<sequence>MRKRIRLILGIMMGLILTATAQDYKYEAGGGLGIGFYMGDANQSALFHKPGAAFAALLRRTINYRWAIKFDLATAHIKGDTRDFDTRFPGGDFNFSRQLIDLGAQAEFNFFHYGIGYSYLGTKRFSPYLLLGIGFTWVPKKDDGYFNVNIPLGFGLKYKVAPRWNIGLEFSVRKTLGDKLDGWRLSDPVGIDSSAFKNTDWYSLTMFSVTYDFGRKRAICNNDM</sequence>
<gene>
    <name evidence="3" type="ORF">Cop2CBH44_25580</name>
</gene>
<evidence type="ECO:0000256" key="1">
    <source>
        <dbReference type="SAM" id="SignalP"/>
    </source>
</evidence>
<dbReference type="Proteomes" id="UP000594042">
    <property type="component" value="Chromosome"/>
</dbReference>
<dbReference type="KEGG" id="copr:Cop2CBH44_25580"/>
<feature type="signal peptide" evidence="1">
    <location>
        <begin position="1"/>
        <end position="21"/>
    </location>
</feature>
<evidence type="ECO:0000313" key="3">
    <source>
        <dbReference type="EMBL" id="BCI64205.1"/>
    </source>
</evidence>
<dbReference type="SUPFAM" id="SSF56925">
    <property type="entry name" value="OMPA-like"/>
    <property type="match status" value="1"/>
</dbReference>
<protein>
    <recommendedName>
        <fullName evidence="2">DUF6089 domain-containing protein</fullName>
    </recommendedName>
</protein>
<feature type="domain" description="DUF6089" evidence="2">
    <location>
        <begin position="9"/>
        <end position="221"/>
    </location>
</feature>
<accession>A0A7G1HWU4</accession>
<reference evidence="4" key="1">
    <citation type="submission" date="2020-07" db="EMBL/GenBank/DDBJ databases">
        <title>Complete genome sequencing of Coprobacter sp. strain 2CBH44.</title>
        <authorList>
            <person name="Sakamoto M."/>
            <person name="Murakami T."/>
            <person name="Mori H."/>
        </authorList>
    </citation>
    <scope>NUCLEOTIDE SEQUENCE [LARGE SCALE GENOMIC DNA]</scope>
    <source>
        <strain evidence="4">2CBH44</strain>
    </source>
</reference>
<evidence type="ECO:0000259" key="2">
    <source>
        <dbReference type="Pfam" id="PF19573"/>
    </source>
</evidence>
<feature type="chain" id="PRO_5028807156" description="DUF6089 domain-containing protein" evidence="1">
    <location>
        <begin position="22"/>
        <end position="224"/>
    </location>
</feature>
<keyword evidence="4" id="KW-1185">Reference proteome</keyword>
<evidence type="ECO:0000313" key="4">
    <source>
        <dbReference type="Proteomes" id="UP000594042"/>
    </source>
</evidence>
<dbReference type="Gene3D" id="2.40.160.20">
    <property type="match status" value="1"/>
</dbReference>
<name>A0A7G1HWU4_9BACT</name>
<proteinExistence type="predicted"/>
<keyword evidence="1" id="KW-0732">Signal</keyword>
<dbReference type="InterPro" id="IPR045743">
    <property type="entry name" value="DUF6089"/>
</dbReference>
<dbReference type="EMBL" id="AP023322">
    <property type="protein sequence ID" value="BCI64205.1"/>
    <property type="molecule type" value="Genomic_DNA"/>
</dbReference>
<dbReference type="Pfam" id="PF19573">
    <property type="entry name" value="DUF6089"/>
    <property type="match status" value="1"/>
</dbReference>
<dbReference type="InterPro" id="IPR011250">
    <property type="entry name" value="OMP/PagP_B-barrel"/>
</dbReference>
<dbReference type="RefSeq" id="WP_021930273.1">
    <property type="nucleotide sequence ID" value="NZ_AP023322.1"/>
</dbReference>
<dbReference type="AlphaFoldDB" id="A0A7G1HWU4"/>
<organism evidence="3 4">
    <name type="scientific">Coprobacter secundus subsp. similis</name>
    <dbReference type="NCBI Taxonomy" id="2751153"/>
    <lineage>
        <taxon>Bacteria</taxon>
        <taxon>Pseudomonadati</taxon>
        <taxon>Bacteroidota</taxon>
        <taxon>Bacteroidia</taxon>
        <taxon>Bacteroidales</taxon>
        <taxon>Barnesiellaceae</taxon>
        <taxon>Coprobacter</taxon>
    </lineage>
</organism>